<evidence type="ECO:0000313" key="2">
    <source>
        <dbReference type="EnsemblMetazoa" id="CLYHEMP009360.1"/>
    </source>
</evidence>
<name>A0A7M5UDU4_9CNID</name>
<evidence type="ECO:0000313" key="3">
    <source>
        <dbReference type="Proteomes" id="UP000594262"/>
    </source>
</evidence>
<organism evidence="2 3">
    <name type="scientific">Clytia hemisphaerica</name>
    <dbReference type="NCBI Taxonomy" id="252671"/>
    <lineage>
        <taxon>Eukaryota</taxon>
        <taxon>Metazoa</taxon>
        <taxon>Cnidaria</taxon>
        <taxon>Hydrozoa</taxon>
        <taxon>Hydroidolina</taxon>
        <taxon>Leptothecata</taxon>
        <taxon>Obeliida</taxon>
        <taxon>Clytiidae</taxon>
        <taxon>Clytia</taxon>
    </lineage>
</organism>
<feature type="region of interest" description="Disordered" evidence="1">
    <location>
        <begin position="93"/>
        <end position="112"/>
    </location>
</feature>
<dbReference type="Proteomes" id="UP000594262">
    <property type="component" value="Unplaced"/>
</dbReference>
<reference evidence="2" key="1">
    <citation type="submission" date="2021-01" db="UniProtKB">
        <authorList>
            <consortium name="EnsemblMetazoa"/>
        </authorList>
    </citation>
    <scope>IDENTIFICATION</scope>
</reference>
<evidence type="ECO:0000256" key="1">
    <source>
        <dbReference type="SAM" id="MobiDB-lite"/>
    </source>
</evidence>
<accession>A0A7M5UDU4</accession>
<dbReference type="EnsemblMetazoa" id="CLYHEMT009360.1">
    <property type="protein sequence ID" value="CLYHEMP009360.1"/>
    <property type="gene ID" value="CLYHEMG009360"/>
</dbReference>
<proteinExistence type="predicted"/>
<dbReference type="AlphaFoldDB" id="A0A7M5UDU4"/>
<keyword evidence="3" id="KW-1185">Reference proteome</keyword>
<sequence length="112" mass="12622">MFKKYIIFLDILNQTNLEIFEKHVEKNTTLETNTQNEESVIEKMVAPPISGSTPKRSDANPRIIRTERSGDQSNSVAAEQSVVNFEITTVERPSISNTEKSAKKSLEFNCTS</sequence>
<protein>
    <submittedName>
        <fullName evidence="2">Uncharacterized protein</fullName>
    </submittedName>
</protein>